<sequence length="248" mass="28066">MLQAEVEVERLDQLKASKMKEISLKRQTELEEIFANAHSEIDSEATQEKIMALIDSGHVDPSELLANMDNRIIKANENDKFYDRTKKKTSNQKGGESQSIETANTPLDKKDAIITEMEENKKLLLEEKDKIASENEVITDAGDALDAYMSDLSSQLGEPFYCDDDEFYDRTKKKTSNQKGGESQSIETADTLLDKKDAIITEMEEKKKLLLEEKDSIASENEVLTDARDALDAYMSDLSSQLGEPFYW</sequence>
<evidence type="ECO:0000313" key="2">
    <source>
        <dbReference type="Proteomes" id="UP001060215"/>
    </source>
</evidence>
<accession>A0ACC0J384</accession>
<dbReference type="EMBL" id="CM045758">
    <property type="protein sequence ID" value="KAI8032354.1"/>
    <property type="molecule type" value="Genomic_DNA"/>
</dbReference>
<protein>
    <submittedName>
        <fullName evidence="1">65-kDa microtubule-associated protein 1</fullName>
    </submittedName>
</protein>
<organism evidence="1 2">
    <name type="scientific">Camellia lanceoleosa</name>
    <dbReference type="NCBI Taxonomy" id="1840588"/>
    <lineage>
        <taxon>Eukaryota</taxon>
        <taxon>Viridiplantae</taxon>
        <taxon>Streptophyta</taxon>
        <taxon>Embryophyta</taxon>
        <taxon>Tracheophyta</taxon>
        <taxon>Spermatophyta</taxon>
        <taxon>Magnoliopsida</taxon>
        <taxon>eudicotyledons</taxon>
        <taxon>Gunneridae</taxon>
        <taxon>Pentapetalae</taxon>
        <taxon>asterids</taxon>
        <taxon>Ericales</taxon>
        <taxon>Theaceae</taxon>
        <taxon>Camellia</taxon>
    </lineage>
</organism>
<dbReference type="Proteomes" id="UP001060215">
    <property type="component" value="Chromosome 1"/>
</dbReference>
<gene>
    <name evidence="1" type="ORF">LOK49_LG01G02025</name>
</gene>
<keyword evidence="2" id="KW-1185">Reference proteome</keyword>
<reference evidence="1 2" key="1">
    <citation type="journal article" date="2022" name="Plant J.">
        <title>Chromosome-level genome of Camellia lanceoleosa provides a valuable resource for understanding genome evolution and self-incompatibility.</title>
        <authorList>
            <person name="Gong W."/>
            <person name="Xiao S."/>
            <person name="Wang L."/>
            <person name="Liao Z."/>
            <person name="Chang Y."/>
            <person name="Mo W."/>
            <person name="Hu G."/>
            <person name="Li W."/>
            <person name="Zhao G."/>
            <person name="Zhu H."/>
            <person name="Hu X."/>
            <person name="Ji K."/>
            <person name="Xiang X."/>
            <person name="Song Q."/>
            <person name="Yuan D."/>
            <person name="Jin S."/>
            <person name="Zhang L."/>
        </authorList>
    </citation>
    <scope>NUCLEOTIDE SEQUENCE [LARGE SCALE GENOMIC DNA]</scope>
    <source>
        <strain evidence="1">SQ_2022a</strain>
    </source>
</reference>
<comment type="caution">
    <text evidence="1">The sequence shown here is derived from an EMBL/GenBank/DDBJ whole genome shotgun (WGS) entry which is preliminary data.</text>
</comment>
<name>A0ACC0J384_9ERIC</name>
<evidence type="ECO:0000313" key="1">
    <source>
        <dbReference type="EMBL" id="KAI8032354.1"/>
    </source>
</evidence>
<proteinExistence type="predicted"/>